<dbReference type="PANTHER" id="PTHR47634:SF9">
    <property type="entry name" value="PROTEIN KINASE DOMAIN-CONTAINING PROTEIN-RELATED"/>
    <property type="match status" value="1"/>
</dbReference>
<keyword evidence="4 9" id="KW-0547">Nucleotide-binding</keyword>
<dbReference type="Proteomes" id="UP001148614">
    <property type="component" value="Unassembled WGS sequence"/>
</dbReference>
<evidence type="ECO:0000256" key="5">
    <source>
        <dbReference type="ARBA" id="ARBA00022777"/>
    </source>
</evidence>
<dbReference type="AlphaFoldDB" id="A0A9W8N3D4"/>
<comment type="catalytic activity">
    <reaction evidence="7">
        <text>L-threonyl-[protein] + ATP = O-phospho-L-threonyl-[protein] + ADP + H(+)</text>
        <dbReference type="Rhea" id="RHEA:46608"/>
        <dbReference type="Rhea" id="RHEA-COMP:11060"/>
        <dbReference type="Rhea" id="RHEA-COMP:11605"/>
        <dbReference type="ChEBI" id="CHEBI:15378"/>
        <dbReference type="ChEBI" id="CHEBI:30013"/>
        <dbReference type="ChEBI" id="CHEBI:30616"/>
        <dbReference type="ChEBI" id="CHEBI:61977"/>
        <dbReference type="ChEBI" id="CHEBI:456216"/>
        <dbReference type="EC" id="2.7.11.1"/>
    </reaction>
</comment>
<gene>
    <name evidence="12" type="ORF">NPX13_g11066</name>
</gene>
<dbReference type="GO" id="GO:0000245">
    <property type="term" value="P:spliceosomal complex assembly"/>
    <property type="evidence" value="ECO:0007669"/>
    <property type="project" value="TreeGrafter"/>
</dbReference>
<feature type="domain" description="Protein kinase" evidence="11">
    <location>
        <begin position="44"/>
        <end position="391"/>
    </location>
</feature>
<dbReference type="GO" id="GO:0005737">
    <property type="term" value="C:cytoplasm"/>
    <property type="evidence" value="ECO:0007669"/>
    <property type="project" value="TreeGrafter"/>
</dbReference>
<evidence type="ECO:0000256" key="1">
    <source>
        <dbReference type="ARBA" id="ARBA00012513"/>
    </source>
</evidence>
<evidence type="ECO:0000256" key="8">
    <source>
        <dbReference type="ARBA" id="ARBA00048679"/>
    </source>
</evidence>
<dbReference type="EMBL" id="JANPWZ010003441">
    <property type="protein sequence ID" value="KAJ3552643.1"/>
    <property type="molecule type" value="Genomic_DNA"/>
</dbReference>
<feature type="compositionally biased region" description="Basic and acidic residues" evidence="10">
    <location>
        <begin position="382"/>
        <end position="391"/>
    </location>
</feature>
<dbReference type="GO" id="GO:0005634">
    <property type="term" value="C:nucleus"/>
    <property type="evidence" value="ECO:0007669"/>
    <property type="project" value="TreeGrafter"/>
</dbReference>
<feature type="region of interest" description="Disordered" evidence="10">
    <location>
        <begin position="357"/>
        <end position="391"/>
    </location>
</feature>
<evidence type="ECO:0000256" key="2">
    <source>
        <dbReference type="ARBA" id="ARBA00022527"/>
    </source>
</evidence>
<dbReference type="InterPro" id="IPR051334">
    <property type="entry name" value="SRPK"/>
</dbReference>
<feature type="binding site" evidence="9">
    <location>
        <position position="73"/>
    </location>
    <ligand>
        <name>ATP</name>
        <dbReference type="ChEBI" id="CHEBI:30616"/>
    </ligand>
</feature>
<evidence type="ECO:0000313" key="13">
    <source>
        <dbReference type="Proteomes" id="UP001148614"/>
    </source>
</evidence>
<dbReference type="PROSITE" id="PS00107">
    <property type="entry name" value="PROTEIN_KINASE_ATP"/>
    <property type="match status" value="1"/>
</dbReference>
<evidence type="ECO:0000256" key="10">
    <source>
        <dbReference type="SAM" id="MobiDB-lite"/>
    </source>
</evidence>
<evidence type="ECO:0000256" key="9">
    <source>
        <dbReference type="PROSITE-ProRule" id="PRU10141"/>
    </source>
</evidence>
<dbReference type="PROSITE" id="PS50011">
    <property type="entry name" value="PROTEIN_KINASE_DOM"/>
    <property type="match status" value="1"/>
</dbReference>
<proteinExistence type="predicted"/>
<dbReference type="InterPro" id="IPR011009">
    <property type="entry name" value="Kinase-like_dom_sf"/>
</dbReference>
<comment type="catalytic activity">
    <reaction evidence="8">
        <text>L-seryl-[protein] + ATP = O-phospho-L-seryl-[protein] + ADP + H(+)</text>
        <dbReference type="Rhea" id="RHEA:17989"/>
        <dbReference type="Rhea" id="RHEA-COMP:9863"/>
        <dbReference type="Rhea" id="RHEA-COMP:11604"/>
        <dbReference type="ChEBI" id="CHEBI:15378"/>
        <dbReference type="ChEBI" id="CHEBI:29999"/>
        <dbReference type="ChEBI" id="CHEBI:30616"/>
        <dbReference type="ChEBI" id="CHEBI:83421"/>
        <dbReference type="ChEBI" id="CHEBI:456216"/>
        <dbReference type="EC" id="2.7.11.1"/>
    </reaction>
</comment>
<reference evidence="12" key="1">
    <citation type="submission" date="2022-07" db="EMBL/GenBank/DDBJ databases">
        <title>Genome Sequence of Xylaria arbuscula.</title>
        <authorList>
            <person name="Buettner E."/>
        </authorList>
    </citation>
    <scope>NUCLEOTIDE SEQUENCE</scope>
    <source>
        <strain evidence="12">VT107</strain>
    </source>
</reference>
<sequence length="391" mass="43871">MSTTSMPGEGRIEYEWIDGVERLDMYEPGGYHPVKINDVLYSRYRIVDKLGFGGYSTIWLARDESMERYVAIKVNISGSSQAVPLRETSVLRALSRLRSSTNTLSAGHPEHKFTPEILDEFIIEGPNGLHPCYTVSPAQGNLREASFSRLFPIQVARRLAGNLAQAVSLVHSGGFVHGGKFRLPPLDLSWEYVLSVVDIYLRNVLVRTESNFDELSIDEFRERFGEPEAIPVRRIDGKPLTPNVPPEAVLSLCLGKKAQDFTIADADGLILSDFGETFNPSMEKRLGRHCNTPVSKRAPEALMVPDSPLSFPSDIWSLGLAIWEIVGMKPLFGDCETEDEIVAQQVDVIGDQHFPQSWREHWERQGEEKKDDRPQSNAHWPTCDRGEMASS</sequence>
<evidence type="ECO:0000256" key="4">
    <source>
        <dbReference type="ARBA" id="ARBA00022741"/>
    </source>
</evidence>
<name>A0A9W8N3D4_9PEZI</name>
<keyword evidence="5" id="KW-0418">Kinase</keyword>
<dbReference type="GO" id="GO:0050684">
    <property type="term" value="P:regulation of mRNA processing"/>
    <property type="evidence" value="ECO:0007669"/>
    <property type="project" value="TreeGrafter"/>
</dbReference>
<dbReference type="VEuPathDB" id="FungiDB:F4678DRAFT_471177"/>
<evidence type="ECO:0000259" key="11">
    <source>
        <dbReference type="PROSITE" id="PS50011"/>
    </source>
</evidence>
<evidence type="ECO:0000256" key="3">
    <source>
        <dbReference type="ARBA" id="ARBA00022679"/>
    </source>
</evidence>
<comment type="caution">
    <text evidence="12">The sequence shown here is derived from an EMBL/GenBank/DDBJ whole genome shotgun (WGS) entry which is preliminary data.</text>
</comment>
<evidence type="ECO:0000256" key="7">
    <source>
        <dbReference type="ARBA" id="ARBA00047899"/>
    </source>
</evidence>
<keyword evidence="13" id="KW-1185">Reference proteome</keyword>
<dbReference type="InterPro" id="IPR000719">
    <property type="entry name" value="Prot_kinase_dom"/>
</dbReference>
<keyword evidence="6 9" id="KW-0067">ATP-binding</keyword>
<organism evidence="12 13">
    <name type="scientific">Xylaria arbuscula</name>
    <dbReference type="NCBI Taxonomy" id="114810"/>
    <lineage>
        <taxon>Eukaryota</taxon>
        <taxon>Fungi</taxon>
        <taxon>Dikarya</taxon>
        <taxon>Ascomycota</taxon>
        <taxon>Pezizomycotina</taxon>
        <taxon>Sordariomycetes</taxon>
        <taxon>Xylariomycetidae</taxon>
        <taxon>Xylariales</taxon>
        <taxon>Xylariaceae</taxon>
        <taxon>Xylaria</taxon>
    </lineage>
</organism>
<dbReference type="Gene3D" id="1.10.510.10">
    <property type="entry name" value="Transferase(Phosphotransferase) domain 1"/>
    <property type="match status" value="1"/>
</dbReference>
<dbReference type="Gene3D" id="3.30.200.20">
    <property type="entry name" value="Phosphorylase Kinase, domain 1"/>
    <property type="match status" value="1"/>
</dbReference>
<protein>
    <recommendedName>
        <fullName evidence="1">non-specific serine/threonine protein kinase</fullName>
        <ecNumber evidence="1">2.7.11.1</ecNumber>
    </recommendedName>
</protein>
<keyword evidence="2" id="KW-0723">Serine/threonine-protein kinase</keyword>
<dbReference type="SUPFAM" id="SSF56112">
    <property type="entry name" value="Protein kinase-like (PK-like)"/>
    <property type="match status" value="1"/>
</dbReference>
<feature type="compositionally biased region" description="Basic and acidic residues" evidence="10">
    <location>
        <begin position="358"/>
        <end position="374"/>
    </location>
</feature>
<accession>A0A9W8N3D4</accession>
<dbReference type="SMART" id="SM00220">
    <property type="entry name" value="S_TKc"/>
    <property type="match status" value="1"/>
</dbReference>
<evidence type="ECO:0000256" key="6">
    <source>
        <dbReference type="ARBA" id="ARBA00022840"/>
    </source>
</evidence>
<keyword evidence="3" id="KW-0808">Transferase</keyword>
<dbReference type="EC" id="2.7.11.1" evidence="1"/>
<dbReference type="PANTHER" id="PTHR47634">
    <property type="entry name" value="PROTEIN KINASE DOMAIN-CONTAINING PROTEIN-RELATED"/>
    <property type="match status" value="1"/>
</dbReference>
<dbReference type="GO" id="GO:0004674">
    <property type="term" value="F:protein serine/threonine kinase activity"/>
    <property type="evidence" value="ECO:0007669"/>
    <property type="project" value="UniProtKB-KW"/>
</dbReference>
<evidence type="ECO:0000313" key="12">
    <source>
        <dbReference type="EMBL" id="KAJ3552643.1"/>
    </source>
</evidence>
<dbReference type="InterPro" id="IPR017441">
    <property type="entry name" value="Protein_kinase_ATP_BS"/>
</dbReference>
<dbReference type="GO" id="GO:0005524">
    <property type="term" value="F:ATP binding"/>
    <property type="evidence" value="ECO:0007669"/>
    <property type="project" value="UniProtKB-UniRule"/>
</dbReference>